<organism evidence="2 3">
    <name type="scientific">Athelia psychrophila</name>
    <dbReference type="NCBI Taxonomy" id="1759441"/>
    <lineage>
        <taxon>Eukaryota</taxon>
        <taxon>Fungi</taxon>
        <taxon>Dikarya</taxon>
        <taxon>Basidiomycota</taxon>
        <taxon>Agaricomycotina</taxon>
        <taxon>Agaricomycetes</taxon>
        <taxon>Agaricomycetidae</taxon>
        <taxon>Atheliales</taxon>
        <taxon>Atheliaceae</taxon>
        <taxon>Athelia</taxon>
    </lineage>
</organism>
<feature type="compositionally biased region" description="Polar residues" evidence="1">
    <location>
        <begin position="21"/>
        <end position="34"/>
    </location>
</feature>
<evidence type="ECO:0000256" key="1">
    <source>
        <dbReference type="SAM" id="MobiDB-lite"/>
    </source>
</evidence>
<feature type="region of interest" description="Disordered" evidence="1">
    <location>
        <begin position="150"/>
        <end position="179"/>
    </location>
</feature>
<dbReference type="EMBL" id="KV417487">
    <property type="protein sequence ID" value="KZP32140.1"/>
    <property type="molecule type" value="Genomic_DNA"/>
</dbReference>
<keyword evidence="3" id="KW-1185">Reference proteome</keyword>
<evidence type="ECO:0000313" key="2">
    <source>
        <dbReference type="EMBL" id="KZP32140.1"/>
    </source>
</evidence>
<proteinExistence type="predicted"/>
<reference evidence="2 3" key="1">
    <citation type="journal article" date="2016" name="Mol. Biol. Evol.">
        <title>Comparative Genomics of Early-Diverging Mushroom-Forming Fungi Provides Insights into the Origins of Lignocellulose Decay Capabilities.</title>
        <authorList>
            <person name="Nagy L.G."/>
            <person name="Riley R."/>
            <person name="Tritt A."/>
            <person name="Adam C."/>
            <person name="Daum C."/>
            <person name="Floudas D."/>
            <person name="Sun H."/>
            <person name="Yadav J.S."/>
            <person name="Pangilinan J."/>
            <person name="Larsson K.H."/>
            <person name="Matsuura K."/>
            <person name="Barry K."/>
            <person name="Labutti K."/>
            <person name="Kuo R."/>
            <person name="Ohm R.A."/>
            <person name="Bhattacharya S.S."/>
            <person name="Shirouzu T."/>
            <person name="Yoshinaga Y."/>
            <person name="Martin F.M."/>
            <person name="Grigoriev I.V."/>
            <person name="Hibbett D.S."/>
        </authorList>
    </citation>
    <scope>NUCLEOTIDE SEQUENCE [LARGE SCALE GENOMIC DNA]</scope>
    <source>
        <strain evidence="2 3">CBS 109695</strain>
    </source>
</reference>
<dbReference type="Proteomes" id="UP000076532">
    <property type="component" value="Unassembled WGS sequence"/>
</dbReference>
<name>A0A166UXM9_9AGAM</name>
<gene>
    <name evidence="2" type="ORF">FIBSPDRAFT_944696</name>
</gene>
<protein>
    <submittedName>
        <fullName evidence="2">Uncharacterized protein</fullName>
    </submittedName>
</protein>
<sequence>MTTHFTDDSDSDVELAPEYSPISSPASISTENGNKYNNQLHYYEVHGWPEWRENSPLAQILRDISESHDDSGSREYEDKGVQATMEHIMPAQVTTCSCYFPQVPETAGDSHAVNVAEDAKGVMRIEDRGVGQGKRRGLDIRSADGAGVDKENILPRASHSLGKRAAVTSLEGSKKRRKE</sequence>
<dbReference type="AlphaFoldDB" id="A0A166UXM9"/>
<feature type="region of interest" description="Disordered" evidence="1">
    <location>
        <begin position="1"/>
        <end position="34"/>
    </location>
</feature>
<evidence type="ECO:0000313" key="3">
    <source>
        <dbReference type="Proteomes" id="UP000076532"/>
    </source>
</evidence>
<accession>A0A166UXM9</accession>